<dbReference type="Proteomes" id="UP000886687">
    <property type="component" value="Unassembled WGS sequence"/>
</dbReference>
<dbReference type="SMART" id="SM00847">
    <property type="entry name" value="HA2"/>
    <property type="match status" value="1"/>
</dbReference>
<dbReference type="Pfam" id="PF00270">
    <property type="entry name" value="DEAD"/>
    <property type="match status" value="1"/>
</dbReference>
<proteinExistence type="inferred from homology"/>
<dbReference type="InterPro" id="IPR027417">
    <property type="entry name" value="P-loop_NTPase"/>
</dbReference>
<evidence type="ECO:0000313" key="11">
    <source>
        <dbReference type="EMBL" id="MCG7938529.1"/>
    </source>
</evidence>
<dbReference type="SMART" id="SM00382">
    <property type="entry name" value="AAA"/>
    <property type="match status" value="1"/>
</dbReference>
<dbReference type="InterPro" id="IPR024590">
    <property type="entry name" value="HrpA_C"/>
</dbReference>
<dbReference type="InterPro" id="IPR014001">
    <property type="entry name" value="Helicase_ATP-bd"/>
</dbReference>
<evidence type="ECO:0000256" key="7">
    <source>
        <dbReference type="ARBA" id="ARBA00047984"/>
    </source>
</evidence>
<dbReference type="GO" id="GO:0003723">
    <property type="term" value="F:RNA binding"/>
    <property type="evidence" value="ECO:0007669"/>
    <property type="project" value="TreeGrafter"/>
</dbReference>
<dbReference type="GO" id="GO:0003724">
    <property type="term" value="F:RNA helicase activity"/>
    <property type="evidence" value="ECO:0007669"/>
    <property type="project" value="UniProtKB-EC"/>
</dbReference>
<organism evidence="11 12">
    <name type="scientific">Candidatus Thiodiazotropha lotti</name>
    <dbReference type="NCBI Taxonomy" id="2792787"/>
    <lineage>
        <taxon>Bacteria</taxon>
        <taxon>Pseudomonadati</taxon>
        <taxon>Pseudomonadota</taxon>
        <taxon>Gammaproteobacteria</taxon>
        <taxon>Chromatiales</taxon>
        <taxon>Sedimenticolaceae</taxon>
        <taxon>Candidatus Thiodiazotropha</taxon>
    </lineage>
</organism>
<dbReference type="FunFam" id="1.20.120.1080:FF:000005">
    <property type="entry name" value="ATP-dependent helicase HrpA"/>
    <property type="match status" value="1"/>
</dbReference>
<keyword evidence="5 11" id="KW-0347">Helicase</keyword>
<dbReference type="InterPro" id="IPR001650">
    <property type="entry name" value="Helicase_C-like"/>
</dbReference>
<dbReference type="EMBL" id="JAEPDI010000003">
    <property type="protein sequence ID" value="MCG7938529.1"/>
    <property type="molecule type" value="Genomic_DNA"/>
</dbReference>
<evidence type="ECO:0000256" key="2">
    <source>
        <dbReference type="ARBA" id="ARBA00012552"/>
    </source>
</evidence>
<evidence type="ECO:0000256" key="1">
    <source>
        <dbReference type="ARBA" id="ARBA00008792"/>
    </source>
</evidence>
<dbReference type="InterPro" id="IPR003593">
    <property type="entry name" value="AAA+_ATPase"/>
</dbReference>
<dbReference type="PROSITE" id="PS51194">
    <property type="entry name" value="HELICASE_CTER"/>
    <property type="match status" value="1"/>
</dbReference>
<dbReference type="NCBIfam" id="NF008348">
    <property type="entry name" value="PRK11131.1"/>
    <property type="match status" value="1"/>
</dbReference>
<gene>
    <name evidence="11" type="primary">hrpA</name>
    <name evidence="11" type="ORF">JAZ04_06685</name>
</gene>
<protein>
    <recommendedName>
        <fullName evidence="2">RNA helicase</fullName>
        <ecNumber evidence="2">3.6.4.13</ecNumber>
    </recommendedName>
</protein>
<feature type="domain" description="Helicase ATP-binding" evidence="9">
    <location>
        <begin position="93"/>
        <end position="256"/>
    </location>
</feature>
<dbReference type="GO" id="GO:0016787">
    <property type="term" value="F:hydrolase activity"/>
    <property type="evidence" value="ECO:0007669"/>
    <property type="project" value="UniProtKB-KW"/>
</dbReference>
<dbReference type="PANTHER" id="PTHR18934:SF99">
    <property type="entry name" value="ATP-DEPENDENT RNA HELICASE DHX37-RELATED"/>
    <property type="match status" value="1"/>
</dbReference>
<dbReference type="SUPFAM" id="SSF52540">
    <property type="entry name" value="P-loop containing nucleoside triphosphate hydrolases"/>
    <property type="match status" value="1"/>
</dbReference>
<evidence type="ECO:0000256" key="6">
    <source>
        <dbReference type="ARBA" id="ARBA00022840"/>
    </source>
</evidence>
<dbReference type="Pfam" id="PF21010">
    <property type="entry name" value="HA2_C"/>
    <property type="match status" value="1"/>
</dbReference>
<dbReference type="Pfam" id="PF07717">
    <property type="entry name" value="OB_NTP_bind"/>
    <property type="match status" value="1"/>
</dbReference>
<dbReference type="InterPro" id="IPR011545">
    <property type="entry name" value="DEAD/DEAH_box_helicase_dom"/>
</dbReference>
<feature type="compositionally biased region" description="Basic and acidic residues" evidence="8">
    <location>
        <begin position="533"/>
        <end position="542"/>
    </location>
</feature>
<evidence type="ECO:0000256" key="3">
    <source>
        <dbReference type="ARBA" id="ARBA00022741"/>
    </source>
</evidence>
<dbReference type="CDD" id="cd18791">
    <property type="entry name" value="SF2_C_RHA"/>
    <property type="match status" value="1"/>
</dbReference>
<dbReference type="InterPro" id="IPR007502">
    <property type="entry name" value="Helicase-assoc_dom"/>
</dbReference>
<feature type="region of interest" description="Disordered" evidence="8">
    <location>
        <begin position="987"/>
        <end position="1015"/>
    </location>
</feature>
<dbReference type="SMART" id="SM00490">
    <property type="entry name" value="HELICc"/>
    <property type="match status" value="1"/>
</dbReference>
<dbReference type="CDD" id="cd17989">
    <property type="entry name" value="DEXHc_HrpA"/>
    <property type="match status" value="1"/>
</dbReference>
<feature type="region of interest" description="Disordered" evidence="8">
    <location>
        <begin position="533"/>
        <end position="554"/>
    </location>
</feature>
<keyword evidence="3" id="KW-0547">Nucleotide-binding</keyword>
<sequence length="1310" mass="150412">MHESLHNKSPLMDDLPDPAELELCMLADRHRFRQRLKGVKKRLASGADYSQAALKLVQQIRASQQRLQQRQANLPVPAFPAELPVSQRLDEIKTLIAANQVVILCGETGSGKSTQLPKICLSLGRGVSGYIGHTQPRRMAARSLAARVASELDSKTGEHVGYKVRFSDRVGPNTLIKLMTDGILLAEIQQDPYLNQYDTLIIDEAHERSLNIDFILGYLKQLLPKRPELKLIVTSATIDPERFAEHFSQAPIIEVSGRTYPVEVHYRCQEEEPENERDDPMQQGIVEAVDELSRHSQGDILVFLSGEREIRETAENLRKHKLKATELVPLYARLSAQEQARVFKSHTSRRIVLSTNVAETSLTVPGIRYVIDTGFARISRYSHRSKVQRLPIERVSQASANQRKGRCGRVAAGICIRLYSEQDFDDRPAFTEPEIQRTNLASVILQMKLLGLGDISQFPFIDPPDNRLIKDGYRVLEEIGAVDGDRRVTRLGRQLSRLPVDPRIGRMLLEAAHHHCLNEVMVIAAALSVQDPRDRPVEKRQQADQAHAKHQHEQSDFMGYLSLWQEVESQRKHLSKRKFHSWCKQHFLSWNRLQEWHDIHAQLRGQMHEMGYRENSAEAGYQEIHMALLSGLLSHIGFKGKSHDYLGARNSHFFIYPGSGLFKKQPKWVLAAELVETSKLYGRNIAQIQPEWIETSAGHLLKRSYSEPHWEKRRGQVAGYEKVTLFGITIVPRRKINFSPVDPLVAREIFIRSALVDGDFHTRAPFWRHNQELIADIHALEAKSRRRDILVDEERIYSFYDQRIPEGICTTPGFEKWLRNQTKKQPKRLYLREQDLMRDTSQQVSAELFPDRFNLNGMQLPLEYHFEPGSQTDGVTLVVPQDVLNQVSDARLQWLVPGLLRERAIMLIRGLPKALRRSFVPVPDFADACLKGISPSDRPLVQVLGERLKELTGVHVPEDAWSQTEIPEHLQMRLKVVDEAGKGLESSRDLTGLKKRHATQSRAEHRQLSSPELEQSGIKSWDFPPLPQRMSVAQGGIQLQGYPALIDDGESVSIRLLDAEFNARRLHKAGVRRLLMIKLSKETRYLRKNLTNLDRMRLLYAKVPPPIQGVAGSGNKNLEDELVIKVFDQTFLDGQAEIRDRESFESRYQACKAELMSNSNTLCEQLLKIFEVYHQAHRTIHGINQINWMKSVMDMREQLDRLVYQGFLQQIPENQLKEYPRYLKGLLMRAEKLSHAAARDQQRMAEMAELLQKWKQWDELCRKETRTDQRIEEIHWGLEELRVSLFAQELGTKYPVSVKRLSKRARELGL</sequence>
<dbReference type="Gene3D" id="1.20.120.1080">
    <property type="match status" value="1"/>
</dbReference>
<dbReference type="InterPro" id="IPR011709">
    <property type="entry name" value="DEAD-box_helicase_OB_fold"/>
</dbReference>
<evidence type="ECO:0000256" key="8">
    <source>
        <dbReference type="SAM" id="MobiDB-lite"/>
    </source>
</evidence>
<dbReference type="FunFam" id="3.40.50.300:FF:000575">
    <property type="entry name" value="ATP-dependent helicase hrpA"/>
    <property type="match status" value="1"/>
</dbReference>
<dbReference type="Gene3D" id="3.40.50.300">
    <property type="entry name" value="P-loop containing nucleotide triphosphate hydrolases"/>
    <property type="match status" value="2"/>
</dbReference>
<feature type="domain" description="Helicase C-terminal" evidence="10">
    <location>
        <begin position="280"/>
        <end position="451"/>
    </location>
</feature>
<dbReference type="EC" id="3.6.4.13" evidence="2"/>
<name>A0A9E4K3T5_9GAMM</name>
<keyword evidence="6" id="KW-0067">ATP-binding</keyword>
<dbReference type="InterPro" id="IPR048333">
    <property type="entry name" value="HA2_WH"/>
</dbReference>
<accession>A0A9E4K3T5</accession>
<comment type="similarity">
    <text evidence="1">Belongs to the DEAD box helicase family. DEAH subfamily.</text>
</comment>
<dbReference type="Pfam" id="PF04408">
    <property type="entry name" value="WHD_HA2"/>
    <property type="match status" value="1"/>
</dbReference>
<comment type="caution">
    <text evidence="11">The sequence shown here is derived from an EMBL/GenBank/DDBJ whole genome shotgun (WGS) entry which is preliminary data.</text>
</comment>
<comment type="catalytic activity">
    <reaction evidence="7">
        <text>ATP + H2O = ADP + phosphate + H(+)</text>
        <dbReference type="Rhea" id="RHEA:13065"/>
        <dbReference type="ChEBI" id="CHEBI:15377"/>
        <dbReference type="ChEBI" id="CHEBI:15378"/>
        <dbReference type="ChEBI" id="CHEBI:30616"/>
        <dbReference type="ChEBI" id="CHEBI:43474"/>
        <dbReference type="ChEBI" id="CHEBI:456216"/>
        <dbReference type="EC" id="3.6.4.13"/>
    </reaction>
</comment>
<dbReference type="FunFam" id="3.40.50.300:FF:000439">
    <property type="entry name" value="ATP-dependent RNA helicase HrpA"/>
    <property type="match status" value="1"/>
</dbReference>
<dbReference type="PROSITE" id="PS51192">
    <property type="entry name" value="HELICASE_ATP_BIND_1"/>
    <property type="match status" value="1"/>
</dbReference>
<reference evidence="11" key="1">
    <citation type="journal article" date="2021" name="Proc. Natl. Acad. Sci. U.S.A.">
        <title>Global biogeography of chemosynthetic symbionts reveals both localized and globally distributed symbiont groups. .</title>
        <authorList>
            <person name="Osvatic J.T."/>
            <person name="Wilkins L.G.E."/>
            <person name="Leibrecht L."/>
            <person name="Leray M."/>
            <person name="Zauner S."/>
            <person name="Polzin J."/>
            <person name="Camacho Y."/>
            <person name="Gros O."/>
            <person name="van Gils J.A."/>
            <person name="Eisen J.A."/>
            <person name="Petersen J.M."/>
            <person name="Yuen B."/>
        </authorList>
    </citation>
    <scope>NUCLEOTIDE SEQUENCE</scope>
    <source>
        <strain evidence="11">MAGL173</strain>
    </source>
</reference>
<dbReference type="Pfam" id="PF00271">
    <property type="entry name" value="Helicase_C"/>
    <property type="match status" value="1"/>
</dbReference>
<dbReference type="InterPro" id="IPR010222">
    <property type="entry name" value="RNA_helicase_HrpA"/>
</dbReference>
<dbReference type="SMART" id="SM00487">
    <property type="entry name" value="DEXDc"/>
    <property type="match status" value="1"/>
</dbReference>
<evidence type="ECO:0000256" key="4">
    <source>
        <dbReference type="ARBA" id="ARBA00022801"/>
    </source>
</evidence>
<dbReference type="GO" id="GO:0005524">
    <property type="term" value="F:ATP binding"/>
    <property type="evidence" value="ECO:0007669"/>
    <property type="project" value="UniProtKB-KW"/>
</dbReference>
<dbReference type="NCBIfam" id="TIGR01967">
    <property type="entry name" value="DEAH_box_HrpA"/>
    <property type="match status" value="1"/>
</dbReference>
<keyword evidence="4 11" id="KW-0378">Hydrolase</keyword>
<dbReference type="Pfam" id="PF11898">
    <property type="entry name" value="DUF3418"/>
    <property type="match status" value="1"/>
</dbReference>
<evidence type="ECO:0000256" key="5">
    <source>
        <dbReference type="ARBA" id="ARBA00022806"/>
    </source>
</evidence>
<evidence type="ECO:0000259" key="9">
    <source>
        <dbReference type="PROSITE" id="PS51192"/>
    </source>
</evidence>
<evidence type="ECO:0000313" key="12">
    <source>
        <dbReference type="Proteomes" id="UP000886687"/>
    </source>
</evidence>
<evidence type="ECO:0000259" key="10">
    <source>
        <dbReference type="PROSITE" id="PS51194"/>
    </source>
</evidence>
<dbReference type="PANTHER" id="PTHR18934">
    <property type="entry name" value="ATP-DEPENDENT RNA HELICASE"/>
    <property type="match status" value="1"/>
</dbReference>